<reference evidence="1" key="1">
    <citation type="journal article" date="2014" name="Int. J. Syst. Evol. Microbiol.">
        <title>Complete genome sequence of Corynebacterium casei LMG S-19264T (=DSM 44701T), isolated from a smear-ripened cheese.</title>
        <authorList>
            <consortium name="US DOE Joint Genome Institute (JGI-PGF)"/>
            <person name="Walter F."/>
            <person name="Albersmeier A."/>
            <person name="Kalinowski J."/>
            <person name="Ruckert C."/>
        </authorList>
    </citation>
    <scope>NUCLEOTIDE SEQUENCE</scope>
    <source>
        <strain evidence="1">CCM 7664</strain>
    </source>
</reference>
<dbReference type="EMBL" id="BMDP01000002">
    <property type="protein sequence ID" value="GGI53946.1"/>
    <property type="molecule type" value="Genomic_DNA"/>
</dbReference>
<evidence type="ECO:0000313" key="1">
    <source>
        <dbReference type="EMBL" id="GGI53946.1"/>
    </source>
</evidence>
<proteinExistence type="predicted"/>
<dbReference type="AlphaFoldDB" id="A0A8J3AYQ2"/>
<organism evidence="1 2">
    <name type="scientific">Oxalicibacterium solurbis</name>
    <dbReference type="NCBI Taxonomy" id="69280"/>
    <lineage>
        <taxon>Bacteria</taxon>
        <taxon>Pseudomonadati</taxon>
        <taxon>Pseudomonadota</taxon>
        <taxon>Betaproteobacteria</taxon>
        <taxon>Burkholderiales</taxon>
        <taxon>Oxalobacteraceae</taxon>
        <taxon>Oxalicibacterium</taxon>
    </lineage>
</organism>
<dbReference type="Proteomes" id="UP000627205">
    <property type="component" value="Unassembled WGS sequence"/>
</dbReference>
<name>A0A8J3AYQ2_9BURK</name>
<comment type="caution">
    <text evidence="1">The sequence shown here is derived from an EMBL/GenBank/DDBJ whole genome shotgun (WGS) entry which is preliminary data.</text>
</comment>
<sequence>MERMKRFLAIFAFLAGGIGTEIVKPLQCTLMMPVKVRLNSRSKFRKVRCADGKH</sequence>
<keyword evidence="2" id="KW-1185">Reference proteome</keyword>
<reference evidence="1" key="2">
    <citation type="submission" date="2020-09" db="EMBL/GenBank/DDBJ databases">
        <authorList>
            <person name="Sun Q."/>
            <person name="Sedlacek I."/>
        </authorList>
    </citation>
    <scope>NUCLEOTIDE SEQUENCE</scope>
    <source>
        <strain evidence="1">CCM 7664</strain>
    </source>
</reference>
<accession>A0A8J3AYQ2</accession>
<protein>
    <submittedName>
        <fullName evidence="1">Uncharacterized protein</fullName>
    </submittedName>
</protein>
<evidence type="ECO:0000313" key="2">
    <source>
        <dbReference type="Proteomes" id="UP000627205"/>
    </source>
</evidence>
<gene>
    <name evidence="1" type="ORF">GCM10011430_11200</name>
</gene>